<reference evidence="1 2" key="1">
    <citation type="journal article" date="2021" name="Elife">
        <title>Chloroplast acquisition without the gene transfer in kleptoplastic sea slugs, Plakobranchus ocellatus.</title>
        <authorList>
            <person name="Maeda T."/>
            <person name="Takahashi S."/>
            <person name="Yoshida T."/>
            <person name="Shimamura S."/>
            <person name="Takaki Y."/>
            <person name="Nagai Y."/>
            <person name="Toyoda A."/>
            <person name="Suzuki Y."/>
            <person name="Arimoto A."/>
            <person name="Ishii H."/>
            <person name="Satoh N."/>
            <person name="Nishiyama T."/>
            <person name="Hasebe M."/>
            <person name="Maruyama T."/>
            <person name="Minagawa J."/>
            <person name="Obokata J."/>
            <person name="Shigenobu S."/>
        </authorList>
    </citation>
    <scope>NUCLEOTIDE SEQUENCE [LARGE SCALE GENOMIC DNA]</scope>
</reference>
<proteinExistence type="predicted"/>
<dbReference type="AlphaFoldDB" id="A0AAV4D4S2"/>
<gene>
    <name evidence="1" type="ORF">PoB_006569400</name>
</gene>
<evidence type="ECO:0000313" key="1">
    <source>
        <dbReference type="EMBL" id="GFO39189.1"/>
    </source>
</evidence>
<sequence length="93" mass="10009">MPLPRPIAPTVLQRRRNHRLLFAQPDASIVVDNMKCLKANALHLVRNAAGAMAVITLSVCESQVEKLMSTILVLRTASLCLSGSTQSTVAGQN</sequence>
<keyword evidence="2" id="KW-1185">Reference proteome</keyword>
<comment type="caution">
    <text evidence="1">The sequence shown here is derived from an EMBL/GenBank/DDBJ whole genome shotgun (WGS) entry which is preliminary data.</text>
</comment>
<dbReference type="Proteomes" id="UP000735302">
    <property type="component" value="Unassembled WGS sequence"/>
</dbReference>
<protein>
    <submittedName>
        <fullName evidence="1">Uncharacterized protein</fullName>
    </submittedName>
</protein>
<name>A0AAV4D4S2_9GAST</name>
<dbReference type="EMBL" id="BLXT01007446">
    <property type="protein sequence ID" value="GFO39189.1"/>
    <property type="molecule type" value="Genomic_DNA"/>
</dbReference>
<organism evidence="1 2">
    <name type="scientific">Plakobranchus ocellatus</name>
    <dbReference type="NCBI Taxonomy" id="259542"/>
    <lineage>
        <taxon>Eukaryota</taxon>
        <taxon>Metazoa</taxon>
        <taxon>Spiralia</taxon>
        <taxon>Lophotrochozoa</taxon>
        <taxon>Mollusca</taxon>
        <taxon>Gastropoda</taxon>
        <taxon>Heterobranchia</taxon>
        <taxon>Euthyneura</taxon>
        <taxon>Panpulmonata</taxon>
        <taxon>Sacoglossa</taxon>
        <taxon>Placobranchoidea</taxon>
        <taxon>Plakobranchidae</taxon>
        <taxon>Plakobranchus</taxon>
    </lineage>
</organism>
<evidence type="ECO:0000313" key="2">
    <source>
        <dbReference type="Proteomes" id="UP000735302"/>
    </source>
</evidence>
<accession>A0AAV4D4S2</accession>